<gene>
    <name evidence="1" type="ORF">G3M70_03465</name>
</gene>
<dbReference type="PANTHER" id="PTHR40036">
    <property type="entry name" value="MACROCIN O-METHYLTRANSFERASE"/>
    <property type="match status" value="1"/>
</dbReference>
<dbReference type="Pfam" id="PF05711">
    <property type="entry name" value="TylF"/>
    <property type="match status" value="1"/>
</dbReference>
<name>A0A7T0BV42_9BACT</name>
<dbReference type="Proteomes" id="UP000594688">
    <property type="component" value="Chromosome"/>
</dbReference>
<sequence>MNEGQRIEQKAIRNLDQLKQRLFDHIREHPGTRVAFYGYTYQTASLVNEFYSVLGGRFVPVCIIDNRRAGEPGPVKSCAVLSFEDAEHLEPKIDLVAVLIDSPSLTGVLSQLAFSSFKAKEILFVHREAQPLAELEFAALAEETTEALNRHGSVWYTEEKNWYCCYQYLKQAATLEGDVAEFGVFQGGSAYFFAKAMQHFGLDEKLLFLYDTFNGIPQSSALDLVDVNDFSGNSLDRVKNLLGHFNNVRFIPGDVTTTFLASGEGPFCLVHVDCDQFEVTRFLCEQLYPRMVPGGILMFQNYSFGATLGERIAVDHFFQDKPEAVLLGYDGAAFVIKQ</sequence>
<dbReference type="KEGG" id="nli:G3M70_03465"/>
<dbReference type="InterPro" id="IPR029063">
    <property type="entry name" value="SAM-dependent_MTases_sf"/>
</dbReference>
<evidence type="ECO:0000313" key="1">
    <source>
        <dbReference type="EMBL" id="QPJ60997.1"/>
    </source>
</evidence>
<dbReference type="InterPro" id="IPR008884">
    <property type="entry name" value="TylF_MeTrfase"/>
</dbReference>
<reference evidence="1 2" key="1">
    <citation type="submission" date="2020-02" db="EMBL/GenBank/DDBJ databases">
        <title>Genomic and physiological characterization of two novel Nitrospinaceae genera.</title>
        <authorList>
            <person name="Mueller A.J."/>
            <person name="Jung M.-Y."/>
            <person name="Strachan C.R."/>
            <person name="Herbold C.W."/>
            <person name="Kirkegaard R.H."/>
            <person name="Daims H."/>
        </authorList>
    </citation>
    <scope>NUCLEOTIDE SEQUENCE [LARGE SCALE GENOMIC DNA]</scope>
    <source>
        <strain evidence="1">EB</strain>
    </source>
</reference>
<dbReference type="EMBL" id="CP048685">
    <property type="protein sequence ID" value="QPJ60997.1"/>
    <property type="molecule type" value="Genomic_DNA"/>
</dbReference>
<dbReference type="AlphaFoldDB" id="A0A7T0BV42"/>
<dbReference type="Gene3D" id="3.40.50.150">
    <property type="entry name" value="Vaccinia Virus protein VP39"/>
    <property type="match status" value="1"/>
</dbReference>
<dbReference type="PANTHER" id="PTHR40036:SF1">
    <property type="entry name" value="MACROCIN O-METHYLTRANSFERASE"/>
    <property type="match status" value="1"/>
</dbReference>
<evidence type="ECO:0008006" key="3">
    <source>
        <dbReference type="Google" id="ProtNLM"/>
    </source>
</evidence>
<proteinExistence type="predicted"/>
<dbReference type="SUPFAM" id="SSF53335">
    <property type="entry name" value="S-adenosyl-L-methionine-dependent methyltransferases"/>
    <property type="match status" value="1"/>
</dbReference>
<organism evidence="1 2">
    <name type="scientific">Candidatus Nitronauta litoralis</name>
    <dbReference type="NCBI Taxonomy" id="2705533"/>
    <lineage>
        <taxon>Bacteria</taxon>
        <taxon>Pseudomonadati</taxon>
        <taxon>Nitrospinota/Tectimicrobiota group</taxon>
        <taxon>Nitrospinota</taxon>
        <taxon>Nitrospinia</taxon>
        <taxon>Nitrospinales</taxon>
        <taxon>Nitrospinaceae</taxon>
        <taxon>Candidatus Nitronauta</taxon>
    </lineage>
</organism>
<protein>
    <recommendedName>
        <fullName evidence="3">Macrocin-O-methyltransferase (TylF)</fullName>
    </recommendedName>
</protein>
<evidence type="ECO:0000313" key="2">
    <source>
        <dbReference type="Proteomes" id="UP000594688"/>
    </source>
</evidence>
<accession>A0A7T0BV42</accession>